<gene>
    <name evidence="1" type="ORF">GCM10025876_20280</name>
</gene>
<proteinExistence type="predicted"/>
<accession>A0ABQ6IDN2</accession>
<comment type="caution">
    <text evidence="1">The sequence shown here is derived from an EMBL/GenBank/DDBJ whole genome shotgun (WGS) entry which is preliminary data.</text>
</comment>
<reference evidence="2" key="1">
    <citation type="journal article" date="2019" name="Int. J. Syst. Evol. Microbiol.">
        <title>The Global Catalogue of Microorganisms (GCM) 10K type strain sequencing project: providing services to taxonomists for standard genome sequencing and annotation.</title>
        <authorList>
            <consortium name="The Broad Institute Genomics Platform"/>
            <consortium name="The Broad Institute Genome Sequencing Center for Infectious Disease"/>
            <person name="Wu L."/>
            <person name="Ma J."/>
        </authorList>
    </citation>
    <scope>NUCLEOTIDE SEQUENCE [LARGE SCALE GENOMIC DNA]</scope>
    <source>
        <strain evidence="2">NBRC 112299</strain>
    </source>
</reference>
<organism evidence="1 2">
    <name type="scientific">Demequina litorisediminis</name>
    <dbReference type="NCBI Taxonomy" id="1849022"/>
    <lineage>
        <taxon>Bacteria</taxon>
        <taxon>Bacillati</taxon>
        <taxon>Actinomycetota</taxon>
        <taxon>Actinomycetes</taxon>
        <taxon>Micrococcales</taxon>
        <taxon>Demequinaceae</taxon>
        <taxon>Demequina</taxon>
    </lineage>
</organism>
<sequence>MPGALVTLSKPYADDLEPKAWVALANAQVLVTHTSTDTFSVLIKDQPRETLMGVLDGFGLAQDTRILSWWSEAERAAVADAFVSLVGTSLDDDLPVPLEVGRSGLRPKGHVVVAPVACGRLPRVRIGPVEPCCEVP</sequence>
<dbReference type="Proteomes" id="UP001157125">
    <property type="component" value="Unassembled WGS sequence"/>
</dbReference>
<evidence type="ECO:0000313" key="2">
    <source>
        <dbReference type="Proteomes" id="UP001157125"/>
    </source>
</evidence>
<dbReference type="EMBL" id="BSUN01000001">
    <property type="protein sequence ID" value="GMA35824.1"/>
    <property type="molecule type" value="Genomic_DNA"/>
</dbReference>
<protein>
    <submittedName>
        <fullName evidence="1">Uncharacterized protein</fullName>
    </submittedName>
</protein>
<keyword evidence="2" id="KW-1185">Reference proteome</keyword>
<name>A0ABQ6IDN2_9MICO</name>
<evidence type="ECO:0000313" key="1">
    <source>
        <dbReference type="EMBL" id="GMA35824.1"/>
    </source>
</evidence>